<dbReference type="RefSeq" id="WP_203092870.1">
    <property type="nucleotide sequence ID" value="NZ_JAESPH010000002.1"/>
</dbReference>
<proteinExistence type="predicted"/>
<organism evidence="1 2">
    <name type="scientific">Capnocytophaga genosp. AHN8471</name>
    <dbReference type="NCBI Taxonomy" id="327574"/>
    <lineage>
        <taxon>Bacteria</taxon>
        <taxon>Pseudomonadati</taxon>
        <taxon>Bacteroidota</taxon>
        <taxon>Flavobacteriia</taxon>
        <taxon>Flavobacteriales</taxon>
        <taxon>Flavobacteriaceae</taxon>
        <taxon>Capnocytophaga</taxon>
    </lineage>
</organism>
<comment type="caution">
    <text evidence="1">The sequence shown here is derived from an EMBL/GenBank/DDBJ whole genome shotgun (WGS) entry which is preliminary data.</text>
</comment>
<accession>A0ABS1YUD7</accession>
<sequence>MKKTTLIVLVIITFFTLGCNRENNYLCCSPPPDFHLFVNKSSSLYQDFLDDKGEFDKQNVYFYQLLNNNEERKYDTFSVIHTPKKEGYAVVYINSAPFLYTGKTETFYLKNKAKTYKIEFLGTIGECCSAHFQEMYIDGIKNNDFILVK</sequence>
<evidence type="ECO:0000313" key="2">
    <source>
        <dbReference type="Proteomes" id="UP000603506"/>
    </source>
</evidence>
<dbReference type="Proteomes" id="UP000603506">
    <property type="component" value="Unassembled WGS sequence"/>
</dbReference>
<evidence type="ECO:0008006" key="3">
    <source>
        <dbReference type="Google" id="ProtNLM"/>
    </source>
</evidence>
<dbReference type="EMBL" id="JAEUAH010000004">
    <property type="protein sequence ID" value="MBM0650010.1"/>
    <property type="molecule type" value="Genomic_DNA"/>
</dbReference>
<reference evidence="1 2" key="1">
    <citation type="submission" date="2021-01" db="EMBL/GenBank/DDBJ databases">
        <title>Evidence that Capnocytophaga endodontalis is a later homotypic synonym for Capnocytophaga genospecies AHN8471, and request for opinion on proposed recognition of strain AHN8471 as type strain of the species.</title>
        <authorList>
            <person name="Nicholson A.C."/>
            <person name="Hopper C.L."/>
            <person name="Gulvik C.A."/>
            <person name="Mcquiston J.R."/>
            <person name="Lau E.F."/>
        </authorList>
    </citation>
    <scope>NUCLEOTIDE SEQUENCE [LARGE SCALE GENOMIC DNA]</scope>
    <source>
        <strain evidence="1 2">AHN9576</strain>
    </source>
</reference>
<gene>
    <name evidence="1" type="ORF">JNB19_04430</name>
</gene>
<keyword evidence="2" id="KW-1185">Reference proteome</keyword>
<protein>
    <recommendedName>
        <fullName evidence="3">Lipoprotein</fullName>
    </recommendedName>
</protein>
<evidence type="ECO:0000313" key="1">
    <source>
        <dbReference type="EMBL" id="MBM0650010.1"/>
    </source>
</evidence>
<dbReference type="PROSITE" id="PS51257">
    <property type="entry name" value="PROKAR_LIPOPROTEIN"/>
    <property type="match status" value="1"/>
</dbReference>
<name>A0ABS1YUD7_9FLAO</name>